<accession>A0A842HY90</accession>
<dbReference type="Proteomes" id="UP000564378">
    <property type="component" value="Unassembled WGS sequence"/>
</dbReference>
<feature type="chain" id="PRO_5032811236" evidence="1">
    <location>
        <begin position="20"/>
        <end position="185"/>
    </location>
</feature>
<evidence type="ECO:0000313" key="3">
    <source>
        <dbReference type="Proteomes" id="UP000564378"/>
    </source>
</evidence>
<dbReference type="EMBL" id="JACJVJ010000001">
    <property type="protein sequence ID" value="MBC2776464.1"/>
    <property type="molecule type" value="Genomic_DNA"/>
</dbReference>
<sequence length="185" mass="19895">MRLIPNTLPLAALAPFALAGCGDSEPEMPYETELVENRVQTGELAEQPLRPGLWSLSETIGEVDQATMSGAQEAEIEADGDRRGNARTICLPVEYADRPPAEFWAGSGNACQYDEFRMADDALTARLTCNATPGSITLALDGSYSETGFDLAITTMRTGTGSENITVNGRLEGEWRRECTAEEAG</sequence>
<dbReference type="RefSeq" id="WP_185799745.1">
    <property type="nucleotide sequence ID" value="NZ_JACJVJ010000001.1"/>
</dbReference>
<organism evidence="2 3">
    <name type="scientific">Parasphingopyxis marina</name>
    <dbReference type="NCBI Taxonomy" id="2761622"/>
    <lineage>
        <taxon>Bacteria</taxon>
        <taxon>Pseudomonadati</taxon>
        <taxon>Pseudomonadota</taxon>
        <taxon>Alphaproteobacteria</taxon>
        <taxon>Sphingomonadales</taxon>
        <taxon>Sphingomonadaceae</taxon>
        <taxon>Parasphingopyxis</taxon>
    </lineage>
</organism>
<dbReference type="InterPro" id="IPR022061">
    <property type="entry name" value="DUF3617"/>
</dbReference>
<keyword evidence="3" id="KW-1185">Reference proteome</keyword>
<evidence type="ECO:0000256" key="1">
    <source>
        <dbReference type="SAM" id="SignalP"/>
    </source>
</evidence>
<comment type="caution">
    <text evidence="2">The sequence shown here is derived from an EMBL/GenBank/DDBJ whole genome shotgun (WGS) entry which is preliminary data.</text>
</comment>
<dbReference type="Pfam" id="PF12276">
    <property type="entry name" value="DUF3617"/>
    <property type="match status" value="1"/>
</dbReference>
<feature type="signal peptide" evidence="1">
    <location>
        <begin position="1"/>
        <end position="19"/>
    </location>
</feature>
<reference evidence="2 3" key="1">
    <citation type="submission" date="2020-08" db="EMBL/GenBank/DDBJ databases">
        <title>Draft genome sequence of Parasphingopyxis sp. GrpM-11.</title>
        <authorList>
            <person name="Oh J."/>
            <person name="Roh D.-H."/>
        </authorList>
    </citation>
    <scope>NUCLEOTIDE SEQUENCE [LARGE SCALE GENOMIC DNA]</scope>
    <source>
        <strain evidence="2 3">GrpM-11</strain>
    </source>
</reference>
<name>A0A842HY90_9SPHN</name>
<evidence type="ECO:0000313" key="2">
    <source>
        <dbReference type="EMBL" id="MBC2776464.1"/>
    </source>
</evidence>
<dbReference type="AlphaFoldDB" id="A0A842HY90"/>
<keyword evidence="1" id="KW-0732">Signal</keyword>
<proteinExistence type="predicted"/>
<gene>
    <name evidence="2" type="ORF">H6P80_02400</name>
</gene>
<protein>
    <submittedName>
        <fullName evidence="2">DUF3617 domain-containing protein</fullName>
    </submittedName>
</protein>
<dbReference type="PROSITE" id="PS51257">
    <property type="entry name" value="PROKAR_LIPOPROTEIN"/>
    <property type="match status" value="1"/>
</dbReference>